<organism evidence="2 3">
    <name type="scientific">Rhodopirellula maiorica SM1</name>
    <dbReference type="NCBI Taxonomy" id="1265738"/>
    <lineage>
        <taxon>Bacteria</taxon>
        <taxon>Pseudomonadati</taxon>
        <taxon>Planctomycetota</taxon>
        <taxon>Planctomycetia</taxon>
        <taxon>Pirellulales</taxon>
        <taxon>Pirellulaceae</taxon>
        <taxon>Novipirellula</taxon>
    </lineage>
</organism>
<dbReference type="AlphaFoldDB" id="M5REK7"/>
<evidence type="ECO:0000259" key="1">
    <source>
        <dbReference type="Pfam" id="PF00535"/>
    </source>
</evidence>
<comment type="caution">
    <text evidence="2">The sequence shown here is derived from an EMBL/GenBank/DDBJ whole genome shotgun (WGS) entry which is preliminary data.</text>
</comment>
<dbReference type="GO" id="GO:0016758">
    <property type="term" value="F:hexosyltransferase activity"/>
    <property type="evidence" value="ECO:0007669"/>
    <property type="project" value="UniProtKB-ARBA"/>
</dbReference>
<proteinExistence type="predicted"/>
<dbReference type="Gene3D" id="3.90.550.10">
    <property type="entry name" value="Spore Coat Polysaccharide Biosynthesis Protein SpsA, Chain A"/>
    <property type="match status" value="1"/>
</dbReference>
<feature type="domain" description="Glycosyltransferase 2-like" evidence="1">
    <location>
        <begin position="1"/>
        <end position="138"/>
    </location>
</feature>
<keyword evidence="3" id="KW-1185">Reference proteome</keyword>
<protein>
    <submittedName>
        <fullName evidence="2">Glycosyl transferase, family 2 domain protein</fullName>
        <ecNumber evidence="2">2.-.-.-</ecNumber>
    </submittedName>
</protein>
<dbReference type="Proteomes" id="UP000011991">
    <property type="component" value="Unassembled WGS sequence"/>
</dbReference>
<sequence length="299" mass="34132">MPSYNQGRFIRHTIDSILQQDYRPLKIHVVDGASSDNTVNVLKSYGEIPELEWISEPDKGVVDAVNKGFDRLEGDICGIQSSDDLYLPGVIQRIVDQFHEFPKTGLIYGDTVKVDAEGNELLRYQIGPWSFKNIFLMKTWIPQPSTFFRREMLVTCGGWDDRIPYAPDTDLWLRMAFRTDVKKIDHYLSSRRMHDAQRDTQAAKIIRDYSRMIDQSSDIASASANIRSAAEASKHLIWQRYNPTGSDMRVAWHLMRAGMACPAAWNTKGIVRNALLPIRRQLSRVKQALFATKSTKAGH</sequence>
<dbReference type="InterPro" id="IPR001173">
    <property type="entry name" value="Glyco_trans_2-like"/>
</dbReference>
<reference evidence="2 3" key="1">
    <citation type="journal article" date="2013" name="Mar. Genomics">
        <title>Expression of sulfatases in Rhodopirellula baltica and the diversity of sulfatases in the genus Rhodopirellula.</title>
        <authorList>
            <person name="Wegner C.E."/>
            <person name="Richter-Heitmann T."/>
            <person name="Klindworth A."/>
            <person name="Klockow C."/>
            <person name="Richter M."/>
            <person name="Achstetter T."/>
            <person name="Glockner F.O."/>
            <person name="Harder J."/>
        </authorList>
    </citation>
    <scope>NUCLEOTIDE SEQUENCE [LARGE SCALE GENOMIC DNA]</scope>
    <source>
        <strain evidence="2 3">SM1</strain>
    </source>
</reference>
<dbReference type="Pfam" id="PF00535">
    <property type="entry name" value="Glycos_transf_2"/>
    <property type="match status" value="1"/>
</dbReference>
<accession>M5REK7</accession>
<keyword evidence="2" id="KW-0808">Transferase</keyword>
<dbReference type="EC" id="2.-.-.-" evidence="2"/>
<dbReference type="CDD" id="cd06433">
    <property type="entry name" value="GT_2_WfgS_like"/>
    <property type="match status" value="1"/>
</dbReference>
<dbReference type="PANTHER" id="PTHR22916:SF65">
    <property type="entry name" value="SLR1065 PROTEIN"/>
    <property type="match status" value="1"/>
</dbReference>
<gene>
    <name evidence="2" type="ORF">RMSM_05184</name>
</gene>
<dbReference type="InterPro" id="IPR029044">
    <property type="entry name" value="Nucleotide-diphossugar_trans"/>
</dbReference>
<dbReference type="PATRIC" id="fig|1265738.3.peg.5210"/>
<dbReference type="PANTHER" id="PTHR22916">
    <property type="entry name" value="GLYCOSYLTRANSFERASE"/>
    <property type="match status" value="1"/>
</dbReference>
<dbReference type="SUPFAM" id="SSF53448">
    <property type="entry name" value="Nucleotide-diphospho-sugar transferases"/>
    <property type="match status" value="1"/>
</dbReference>
<evidence type="ECO:0000313" key="3">
    <source>
        <dbReference type="Proteomes" id="UP000011991"/>
    </source>
</evidence>
<dbReference type="EMBL" id="ANOG01000737">
    <property type="protein sequence ID" value="EMI17898.1"/>
    <property type="molecule type" value="Genomic_DNA"/>
</dbReference>
<evidence type="ECO:0000313" key="2">
    <source>
        <dbReference type="EMBL" id="EMI17898.1"/>
    </source>
</evidence>
<name>M5REK7_9BACT</name>